<organism evidence="3 4">
    <name type="scientific">Fibrobacter succinogenes (strain ATCC 19169 / S85)</name>
    <dbReference type="NCBI Taxonomy" id="59374"/>
    <lineage>
        <taxon>Bacteria</taxon>
        <taxon>Pseudomonadati</taxon>
        <taxon>Fibrobacterota</taxon>
        <taxon>Fibrobacteria</taxon>
        <taxon>Fibrobacterales</taxon>
        <taxon>Fibrobacteraceae</taxon>
        <taxon>Fibrobacter</taxon>
    </lineage>
</organism>
<evidence type="ECO:0000259" key="1">
    <source>
        <dbReference type="Pfam" id="PF04230"/>
    </source>
</evidence>
<evidence type="ECO:0000313" key="5">
    <source>
        <dbReference type="Proteomes" id="UP000001497"/>
    </source>
</evidence>
<reference evidence="4" key="2">
    <citation type="submission" date="2010-08" db="EMBL/GenBank/DDBJ databases">
        <title>Complete sequence of Fibrobacter succinogenes subsp. succinogenes S85.</title>
        <authorList>
            <person name="Durkin A.S."/>
            <person name="Nelson K.E."/>
            <person name="Morrison M."/>
            <person name="Forsberg C.W."/>
            <person name="Wilson D.B."/>
            <person name="Russell J.B."/>
            <person name="Cann I.K.O."/>
            <person name="Mackie R.I."/>
            <person name="White B.A."/>
        </authorList>
    </citation>
    <scope>NUCLEOTIDE SEQUENCE [LARGE SCALE GENOMIC DNA]</scope>
    <source>
        <strain evidence="4">ATCC 19169 / S85</strain>
    </source>
</reference>
<dbReference type="EMBL" id="CP001792">
    <property type="protein sequence ID" value="ACX75638.1"/>
    <property type="molecule type" value="Genomic_DNA"/>
</dbReference>
<dbReference type="eggNOG" id="COG5039">
    <property type="taxonomic scope" value="Bacteria"/>
</dbReference>
<dbReference type="AlphaFoldDB" id="C9RJC1"/>
<reference evidence="3" key="3">
    <citation type="submission" date="2010-08" db="EMBL/GenBank/DDBJ databases">
        <authorList>
            <person name="Durkin A.S."/>
            <person name="Nelson K.E."/>
            <person name="Morrison M."/>
            <person name="Forsberg C.W."/>
            <person name="Wilson D.B."/>
            <person name="Russell J.B."/>
            <person name="Cann I.K.O."/>
            <person name="Mackie R.I."/>
            <person name="White B.A."/>
        </authorList>
    </citation>
    <scope>NUCLEOTIDE SEQUENCE</scope>
    <source>
        <strain evidence="3">S85</strain>
    </source>
</reference>
<accession>C9RJC1</accession>
<dbReference type="Pfam" id="PF04230">
    <property type="entry name" value="PS_pyruv_trans"/>
    <property type="match status" value="1"/>
</dbReference>
<gene>
    <name evidence="2" type="ordered locus">Fisuc_2051</name>
    <name evidence="3" type="ordered locus">FSU_2579</name>
</gene>
<dbReference type="KEGG" id="fsu:Fisuc_2051"/>
<reference evidence="2 5" key="1">
    <citation type="submission" date="2009-10" db="EMBL/GenBank/DDBJ databases">
        <title>Complete sequence of Fibrobacter succinogenes subsp. succinogenes S85.</title>
        <authorList>
            <consortium name="US DOE Joint Genome Institute"/>
            <person name="Lucas S."/>
            <person name="Copeland A."/>
            <person name="Lapidus A."/>
            <person name="Glavina del Rio T."/>
            <person name="Tice H."/>
            <person name="Bruce D."/>
            <person name="Goodwin L."/>
            <person name="Pitluck S."/>
            <person name="Chertkov O."/>
            <person name="Detter J.C."/>
            <person name="Han C."/>
            <person name="Tapia R."/>
            <person name="Larimer F."/>
            <person name="Land M."/>
            <person name="Hauser L."/>
            <person name="Kyrpides N."/>
            <person name="Mikhailova N."/>
            <person name="Weimer P.J."/>
            <person name="Stevenson D.M."/>
            <person name="Boyum J."/>
            <person name="Brumm P.I."/>
            <person name="Mead D."/>
        </authorList>
    </citation>
    <scope>NUCLEOTIDE SEQUENCE [LARGE SCALE GENOMIC DNA]</scope>
    <source>
        <strain evidence="5">ATCC 19169 / S85</strain>
        <strain evidence="2">S85</strain>
    </source>
</reference>
<dbReference type="Proteomes" id="UP000001497">
    <property type="component" value="Chromosome"/>
</dbReference>
<sequence length="319" mass="37624">MTHSDKIQLLRSIINNQLLTLIDSDYAYLELPYYENIGDTLIWEGTRIFLKQLKYKCLYSAGSTTFYNHKIPQHTLFLLQGGGNFGDLWNGPHSFRKKIIELYPSNKVIIFPQTVWYEHQENIKADEFFFANHTNVTMCARDKVSFKFMQEHFPKNKVLLVPDMAFFIDFDKFGKINTAKTERSLYAKRVDKELKNDIWPSFIPQNAEVHDWPTIEHKAPKYAHADYIVGWLNFFANIKGIKSVNRLIDLIRAHFYRPQYIKDCIKFINQYDTIYSTRLHIAIASAMMGKKVYLMDNSYGKNFSFYDTWLTDLENVNII</sequence>
<protein>
    <submittedName>
        <fullName evidence="2 3">Polysaccharide pyruvyl transferase</fullName>
    </submittedName>
</protein>
<dbReference type="OrthoDB" id="9807674at2"/>
<proteinExistence type="predicted"/>
<keyword evidence="3" id="KW-0808">Transferase</keyword>
<dbReference type="KEGG" id="fsc:FSU_2579"/>
<dbReference type="Proteomes" id="UP000000517">
    <property type="component" value="Chromosome"/>
</dbReference>
<evidence type="ECO:0000313" key="4">
    <source>
        <dbReference type="Proteomes" id="UP000000517"/>
    </source>
</evidence>
<name>C9RJC1_FIBSS</name>
<dbReference type="HOGENOM" id="CLU_045699_0_0_0"/>
<dbReference type="GO" id="GO:0016740">
    <property type="term" value="F:transferase activity"/>
    <property type="evidence" value="ECO:0007669"/>
    <property type="project" value="UniProtKB-KW"/>
</dbReference>
<evidence type="ECO:0000313" key="2">
    <source>
        <dbReference type="EMBL" id="ACX75638.1"/>
    </source>
</evidence>
<evidence type="ECO:0000313" key="3">
    <source>
        <dbReference type="EMBL" id="ADL24622.1"/>
    </source>
</evidence>
<dbReference type="EMBL" id="CP002158">
    <property type="protein sequence ID" value="ADL24622.1"/>
    <property type="molecule type" value="Genomic_DNA"/>
</dbReference>
<dbReference type="InterPro" id="IPR007345">
    <property type="entry name" value="Polysacch_pyruvyl_Trfase"/>
</dbReference>
<dbReference type="RefSeq" id="WP_014546705.1">
    <property type="nucleotide sequence ID" value="NC_013410.1"/>
</dbReference>
<dbReference type="PATRIC" id="fig|59374.8.peg.2474"/>
<dbReference type="STRING" id="59374.FSU_2579"/>
<keyword evidence="5" id="KW-1185">Reference proteome</keyword>
<feature type="domain" description="Polysaccharide pyruvyl transferase" evidence="1">
    <location>
        <begin position="36"/>
        <end position="299"/>
    </location>
</feature>